<keyword evidence="2" id="KW-1185">Reference proteome</keyword>
<reference evidence="2" key="1">
    <citation type="journal article" date="2019" name="Int. J. Syst. Evol. Microbiol.">
        <title>The Global Catalogue of Microorganisms (GCM) 10K type strain sequencing project: providing services to taxonomists for standard genome sequencing and annotation.</title>
        <authorList>
            <consortium name="The Broad Institute Genomics Platform"/>
            <consortium name="The Broad Institute Genome Sequencing Center for Infectious Disease"/>
            <person name="Wu L."/>
            <person name="Ma J."/>
        </authorList>
    </citation>
    <scope>NUCLEOTIDE SEQUENCE [LARGE SCALE GENOMIC DNA]</scope>
    <source>
        <strain evidence="2">JCM 17201</strain>
    </source>
</reference>
<evidence type="ECO:0000313" key="1">
    <source>
        <dbReference type="EMBL" id="GAA3879336.1"/>
    </source>
</evidence>
<sequence length="61" mass="6885">MRSISGEGALPLIENMGQAQGGAESFYRWYYPGLNFNNYADEDNFLRLKQHLAVVDGLFKA</sequence>
<dbReference type="EMBL" id="BAABDG010000002">
    <property type="protein sequence ID" value="GAA3879336.1"/>
    <property type="molecule type" value="Genomic_DNA"/>
</dbReference>
<dbReference type="Proteomes" id="UP001499994">
    <property type="component" value="Unassembled WGS sequence"/>
</dbReference>
<name>A0ABP7KIY0_9GAMM</name>
<dbReference type="RefSeq" id="WP_346078556.1">
    <property type="nucleotide sequence ID" value="NZ_BAABDG010000002.1"/>
</dbReference>
<accession>A0ABP7KIY0</accession>
<organism evidence="1 2">
    <name type="scientific">Gibbsiella dentisursi</name>
    <dbReference type="NCBI Taxonomy" id="796890"/>
    <lineage>
        <taxon>Bacteria</taxon>
        <taxon>Pseudomonadati</taxon>
        <taxon>Pseudomonadota</taxon>
        <taxon>Gammaproteobacteria</taxon>
        <taxon>Enterobacterales</taxon>
        <taxon>Yersiniaceae</taxon>
        <taxon>Gibbsiella</taxon>
    </lineage>
</organism>
<comment type="caution">
    <text evidence="1">The sequence shown here is derived from an EMBL/GenBank/DDBJ whole genome shotgun (WGS) entry which is preliminary data.</text>
</comment>
<evidence type="ECO:0000313" key="2">
    <source>
        <dbReference type="Proteomes" id="UP001499994"/>
    </source>
</evidence>
<gene>
    <name evidence="1" type="ORF">GCM10022405_01060</name>
</gene>
<protein>
    <submittedName>
        <fullName evidence="1">Uncharacterized protein</fullName>
    </submittedName>
</protein>
<proteinExistence type="predicted"/>